<dbReference type="GO" id="GO:0051537">
    <property type="term" value="F:2 iron, 2 sulfur cluster binding"/>
    <property type="evidence" value="ECO:0007669"/>
    <property type="project" value="InterPro"/>
</dbReference>
<reference evidence="3 4" key="1">
    <citation type="submission" date="2015-01" db="EMBL/GenBank/DDBJ databases">
        <authorList>
            <person name="MANFREDI Pablo"/>
        </authorList>
    </citation>
    <scope>NUCLEOTIDE SEQUENCE [LARGE SCALE GENOMIC DNA]</scope>
    <source>
        <strain evidence="1 4">CcD38</strain>
        <strain evidence="2 3">CcD93</strain>
    </source>
</reference>
<dbReference type="OrthoDB" id="1201186at2"/>
<evidence type="ECO:0000313" key="1">
    <source>
        <dbReference type="EMBL" id="CEN46891.1"/>
    </source>
</evidence>
<name>A0A0B7ITY1_9FLAO</name>
<evidence type="ECO:0008006" key="5">
    <source>
        <dbReference type="Google" id="ProtNLM"/>
    </source>
</evidence>
<dbReference type="AlphaFoldDB" id="A0A0B7ITY1"/>
<dbReference type="Gene3D" id="2.102.10.10">
    <property type="entry name" value="Rieske [2Fe-2S] iron-sulphur domain"/>
    <property type="match status" value="1"/>
</dbReference>
<evidence type="ECO:0000313" key="4">
    <source>
        <dbReference type="Proteomes" id="UP000045051"/>
    </source>
</evidence>
<protein>
    <recommendedName>
        <fullName evidence="5">Rieske domain-containing protein</fullName>
    </recommendedName>
</protein>
<dbReference type="STRING" id="1848903.CCAND38_380029"/>
<sequence length="167" mass="19036">MRMRKIRKVTFILMSVWFVFVVLFACTKSKIERNPYLPESRFSYTINLNLPVYNSLKYPQNTIYISEIGLKGVFVTHVSNNRYVAWEAACPNQYPSACDRLYCASKEGERFQICTNNSNAYIFVICPCDGSVYNLVNGSVMVASSERSYPLLNYNVSVSGNQITVSN</sequence>
<organism evidence="2 3">
    <name type="scientific">Capnocytophaga canis</name>
    <dbReference type="NCBI Taxonomy" id="1848903"/>
    <lineage>
        <taxon>Bacteria</taxon>
        <taxon>Pseudomonadati</taxon>
        <taxon>Bacteroidota</taxon>
        <taxon>Flavobacteriia</taxon>
        <taxon>Flavobacteriales</taxon>
        <taxon>Flavobacteriaceae</taxon>
        <taxon>Capnocytophaga</taxon>
    </lineage>
</organism>
<evidence type="ECO:0000313" key="3">
    <source>
        <dbReference type="Proteomes" id="UP000038200"/>
    </source>
</evidence>
<dbReference type="SUPFAM" id="SSF50022">
    <property type="entry name" value="ISP domain"/>
    <property type="match status" value="1"/>
</dbReference>
<dbReference type="PROSITE" id="PS51257">
    <property type="entry name" value="PROKAR_LIPOPROTEIN"/>
    <property type="match status" value="1"/>
</dbReference>
<proteinExistence type="predicted"/>
<dbReference type="EMBL" id="CDOI01000149">
    <property type="protein sequence ID" value="CEN46891.1"/>
    <property type="molecule type" value="Genomic_DNA"/>
</dbReference>
<dbReference type="InterPro" id="IPR036922">
    <property type="entry name" value="Rieske_2Fe-2S_sf"/>
</dbReference>
<dbReference type="Proteomes" id="UP000038200">
    <property type="component" value="Unassembled WGS sequence"/>
</dbReference>
<dbReference type="Proteomes" id="UP000045051">
    <property type="component" value="Unassembled WGS sequence"/>
</dbReference>
<accession>A0A0B7ITY1</accession>
<dbReference type="EMBL" id="CDOL01000232">
    <property type="protein sequence ID" value="CEN53413.1"/>
    <property type="molecule type" value="Genomic_DNA"/>
</dbReference>
<gene>
    <name evidence="1" type="ORF">CCAND38_380029</name>
    <name evidence="2" type="ORF">CCAND93_430004</name>
</gene>
<evidence type="ECO:0000313" key="2">
    <source>
        <dbReference type="EMBL" id="CEN53413.1"/>
    </source>
</evidence>
<keyword evidence="4" id="KW-1185">Reference proteome</keyword>